<evidence type="ECO:0000256" key="2">
    <source>
        <dbReference type="ARBA" id="ARBA00006604"/>
    </source>
</evidence>
<dbReference type="Gene3D" id="3.40.50.10490">
    <property type="entry name" value="Glucose-6-phosphate isomerase like protein, domain 1"/>
    <property type="match status" value="2"/>
</dbReference>
<evidence type="ECO:0000313" key="9">
    <source>
        <dbReference type="EMBL" id="KRO48956.1"/>
    </source>
</evidence>
<keyword evidence="7" id="KW-0963">Cytoplasm</keyword>
<organism evidence="9 10">
    <name type="scientific">Acidimicrobiia bacterium BACL6 MAG-120924-bin43</name>
    <dbReference type="NCBI Taxonomy" id="1655583"/>
    <lineage>
        <taxon>Bacteria</taxon>
        <taxon>Bacillati</taxon>
        <taxon>Actinomycetota</taxon>
        <taxon>Acidimicrobiia</taxon>
        <taxon>acIV cluster</taxon>
    </lineage>
</organism>
<dbReference type="Gene3D" id="1.10.1390.10">
    <property type="match status" value="1"/>
</dbReference>
<evidence type="ECO:0000256" key="1">
    <source>
        <dbReference type="ARBA" id="ARBA00004926"/>
    </source>
</evidence>
<evidence type="ECO:0000256" key="4">
    <source>
        <dbReference type="ARBA" id="ARBA00023152"/>
    </source>
</evidence>
<proteinExistence type="inferred from homology"/>
<dbReference type="SUPFAM" id="SSF53697">
    <property type="entry name" value="SIS domain"/>
    <property type="match status" value="1"/>
</dbReference>
<dbReference type="Pfam" id="PF00342">
    <property type="entry name" value="PGI"/>
    <property type="match status" value="1"/>
</dbReference>
<dbReference type="InterPro" id="IPR018189">
    <property type="entry name" value="Phosphoglucose_isomerase_CS"/>
</dbReference>
<dbReference type="AlphaFoldDB" id="A0A0R2QFR3"/>
<evidence type="ECO:0000256" key="5">
    <source>
        <dbReference type="ARBA" id="ARBA00023235"/>
    </source>
</evidence>
<dbReference type="UniPathway" id="UPA00138"/>
<reference evidence="9 10" key="1">
    <citation type="submission" date="2015-10" db="EMBL/GenBank/DDBJ databases">
        <title>Metagenome-Assembled Genomes uncover a global brackish microbiome.</title>
        <authorList>
            <person name="Hugerth L.W."/>
            <person name="Larsson J."/>
            <person name="Alneberg J."/>
            <person name="Lindh M.V."/>
            <person name="Legrand C."/>
            <person name="Pinhassi J."/>
            <person name="Andersson A.F."/>
        </authorList>
    </citation>
    <scope>NUCLEOTIDE SEQUENCE [LARGE SCALE GENOMIC DNA]</scope>
    <source>
        <strain evidence="9">BACL6 MAG-120924-bin43</strain>
    </source>
</reference>
<dbReference type="CDD" id="cd05016">
    <property type="entry name" value="SIS_PGI_2"/>
    <property type="match status" value="1"/>
</dbReference>
<dbReference type="PROSITE" id="PS00174">
    <property type="entry name" value="P_GLUCOSE_ISOMERASE_2"/>
    <property type="match status" value="1"/>
</dbReference>
<dbReference type="InterPro" id="IPR001672">
    <property type="entry name" value="G6P_Isomerase"/>
</dbReference>
<evidence type="ECO:0000256" key="6">
    <source>
        <dbReference type="ARBA" id="ARBA00029321"/>
    </source>
</evidence>
<feature type="active site" description="Proton donor" evidence="7">
    <location>
        <position position="354"/>
    </location>
</feature>
<comment type="function">
    <text evidence="7">Catalyzes the reversible isomerization of glucose-6-phosphate to fructose-6-phosphate.</text>
</comment>
<comment type="pathway">
    <text evidence="1 7 8">Carbohydrate degradation; glycolysis; D-glyceraldehyde 3-phosphate and glycerone phosphate from D-glucose: step 2/4.</text>
</comment>
<keyword evidence="3 7" id="KW-0312">Gluconeogenesis</keyword>
<evidence type="ECO:0000313" key="10">
    <source>
        <dbReference type="Proteomes" id="UP000051017"/>
    </source>
</evidence>
<dbReference type="PANTHER" id="PTHR11469">
    <property type="entry name" value="GLUCOSE-6-PHOSPHATE ISOMERASE"/>
    <property type="match status" value="1"/>
</dbReference>
<dbReference type="EC" id="5.3.1.9" evidence="7"/>
<dbReference type="InterPro" id="IPR046348">
    <property type="entry name" value="SIS_dom_sf"/>
</dbReference>
<dbReference type="NCBIfam" id="NF001211">
    <property type="entry name" value="PRK00179.1"/>
    <property type="match status" value="1"/>
</dbReference>
<dbReference type="EMBL" id="LIBJ01000052">
    <property type="protein sequence ID" value="KRO48956.1"/>
    <property type="molecule type" value="Genomic_DNA"/>
</dbReference>
<feature type="active site" evidence="7">
    <location>
        <position position="385"/>
    </location>
</feature>
<comment type="caution">
    <text evidence="9">The sequence shown here is derived from an EMBL/GenBank/DDBJ whole genome shotgun (WGS) entry which is preliminary data.</text>
</comment>
<dbReference type="UniPathway" id="UPA00109">
    <property type="reaction ID" value="UER00181"/>
</dbReference>
<dbReference type="InterPro" id="IPR035476">
    <property type="entry name" value="SIS_PGI_1"/>
</dbReference>
<evidence type="ECO:0000256" key="8">
    <source>
        <dbReference type="RuleBase" id="RU000612"/>
    </source>
</evidence>
<dbReference type="GO" id="GO:0006094">
    <property type="term" value="P:gluconeogenesis"/>
    <property type="evidence" value="ECO:0007669"/>
    <property type="project" value="UniProtKB-UniRule"/>
</dbReference>
<dbReference type="GO" id="GO:0051156">
    <property type="term" value="P:glucose 6-phosphate metabolic process"/>
    <property type="evidence" value="ECO:0007669"/>
    <property type="project" value="TreeGrafter"/>
</dbReference>
<dbReference type="GO" id="GO:0005829">
    <property type="term" value="C:cytosol"/>
    <property type="evidence" value="ECO:0007669"/>
    <property type="project" value="TreeGrafter"/>
</dbReference>
<dbReference type="PROSITE" id="PS51463">
    <property type="entry name" value="P_GLUCOSE_ISOMERASE_3"/>
    <property type="match status" value="1"/>
</dbReference>
<keyword evidence="5 7" id="KW-0413">Isomerase</keyword>
<gene>
    <name evidence="7" type="primary">pgi</name>
    <name evidence="9" type="ORF">ABR75_05835</name>
</gene>
<keyword evidence="4 7" id="KW-0324">Glycolysis</keyword>
<comment type="subcellular location">
    <subcellularLocation>
        <location evidence="7">Cytoplasm</location>
    </subcellularLocation>
</comment>
<dbReference type="InterPro" id="IPR023096">
    <property type="entry name" value="G6P_Isomerase_C"/>
</dbReference>
<sequence>MITTTSSWKKLVALGKEAPHSTLSGLFLSDAQRAARNTLYLNLGNGSIIADFSKQNITPEVVDALLELANEASVSSHRDAMFAGAPINTSEGQPALHIALRAPSTHKIVVDGIDVVKEVQRVRHLMADFATGVRNGKIVGATGKQFTHIINVGIGGSDLGPALVWDALSQILTPSLHCSFVSNIDPVDVEKVLEQHDAQHTLVVLCSKTFSTAETLSNGRIIQQWLAASVGEAGVAQHCAVVSVDPQRATAAGIAFAHSFDIWPWVGGRYSVASAVNLANIVAFGSNVFDDFLSGMCAVDKHFVEAPLAKNIPVMMGLIGVWNRSILGRETQAVVPYSTALRLFAPYLQQLIMESNGKQISSDNVAVATQTSPVVWGGIGTNSQHAFMQMLHQGTSVVPVDLIGFAKTQATHGDAHDSLMANMFAQAQALAFGAESTEPQRAMPGNRASTVLMANELSAQTLGALIALYEHSVFVQGCVWGINSFDQWGVELGKKLAQNISQQIAQGAPSSDQDASTSQLLQWYLKHQ</sequence>
<comment type="pathway">
    <text evidence="7">Carbohydrate biosynthesis; gluconeogenesis.</text>
</comment>
<dbReference type="GO" id="GO:0004347">
    <property type="term" value="F:glucose-6-phosphate isomerase activity"/>
    <property type="evidence" value="ECO:0007669"/>
    <property type="project" value="UniProtKB-UniRule"/>
</dbReference>
<dbReference type="InterPro" id="IPR035482">
    <property type="entry name" value="SIS_PGI_2"/>
</dbReference>
<comment type="catalytic activity">
    <reaction evidence="6 7 8">
        <text>alpha-D-glucose 6-phosphate = beta-D-fructose 6-phosphate</text>
        <dbReference type="Rhea" id="RHEA:11816"/>
        <dbReference type="ChEBI" id="CHEBI:57634"/>
        <dbReference type="ChEBI" id="CHEBI:58225"/>
        <dbReference type="EC" id="5.3.1.9"/>
    </reaction>
</comment>
<feature type="active site" evidence="7">
    <location>
        <position position="494"/>
    </location>
</feature>
<evidence type="ECO:0000256" key="3">
    <source>
        <dbReference type="ARBA" id="ARBA00022432"/>
    </source>
</evidence>
<dbReference type="PRINTS" id="PR00662">
    <property type="entry name" value="G6PISOMERASE"/>
</dbReference>
<dbReference type="HAMAP" id="MF_00473">
    <property type="entry name" value="G6P_isomerase"/>
    <property type="match status" value="1"/>
</dbReference>
<dbReference type="GO" id="GO:0006096">
    <property type="term" value="P:glycolytic process"/>
    <property type="evidence" value="ECO:0007669"/>
    <property type="project" value="UniProtKB-UniRule"/>
</dbReference>
<dbReference type="CDD" id="cd05015">
    <property type="entry name" value="SIS_PGI_1"/>
    <property type="match status" value="1"/>
</dbReference>
<protein>
    <recommendedName>
        <fullName evidence="7">Glucose-6-phosphate isomerase</fullName>
        <shortName evidence="7">GPI</shortName>
        <ecNumber evidence="7">5.3.1.9</ecNumber>
    </recommendedName>
    <alternativeName>
        <fullName evidence="7">Phosphoglucose isomerase</fullName>
        <shortName evidence="7">PGI</shortName>
    </alternativeName>
    <alternativeName>
        <fullName evidence="7">Phosphohexose isomerase</fullName>
        <shortName evidence="7">PHI</shortName>
    </alternativeName>
</protein>
<dbReference type="GO" id="GO:0097367">
    <property type="term" value="F:carbohydrate derivative binding"/>
    <property type="evidence" value="ECO:0007669"/>
    <property type="project" value="InterPro"/>
</dbReference>
<accession>A0A0R2QFR3</accession>
<dbReference type="Proteomes" id="UP000051017">
    <property type="component" value="Unassembled WGS sequence"/>
</dbReference>
<comment type="similarity">
    <text evidence="2 7 8">Belongs to the GPI family.</text>
</comment>
<dbReference type="PANTHER" id="PTHR11469:SF1">
    <property type="entry name" value="GLUCOSE-6-PHOSPHATE ISOMERASE"/>
    <property type="match status" value="1"/>
</dbReference>
<dbReference type="GO" id="GO:0048029">
    <property type="term" value="F:monosaccharide binding"/>
    <property type="evidence" value="ECO:0007669"/>
    <property type="project" value="TreeGrafter"/>
</dbReference>
<name>A0A0R2QFR3_9ACTN</name>
<evidence type="ECO:0000256" key="7">
    <source>
        <dbReference type="HAMAP-Rule" id="MF_00473"/>
    </source>
</evidence>